<feature type="region of interest" description="Disordered" evidence="1">
    <location>
        <begin position="96"/>
        <end position="143"/>
    </location>
</feature>
<dbReference type="EMBL" id="MVBM01000005">
    <property type="protein sequence ID" value="OOK72098.1"/>
    <property type="molecule type" value="Genomic_DNA"/>
</dbReference>
<organism evidence="2 3">
    <name type="scientific">Mycobacterium kansasii</name>
    <dbReference type="NCBI Taxonomy" id="1768"/>
    <lineage>
        <taxon>Bacteria</taxon>
        <taxon>Bacillati</taxon>
        <taxon>Actinomycetota</taxon>
        <taxon>Actinomycetes</taxon>
        <taxon>Mycobacteriales</taxon>
        <taxon>Mycobacteriaceae</taxon>
        <taxon>Mycobacterium</taxon>
    </lineage>
</organism>
<evidence type="ECO:0000313" key="2">
    <source>
        <dbReference type="EMBL" id="OOK72098.1"/>
    </source>
</evidence>
<dbReference type="InterPro" id="IPR012337">
    <property type="entry name" value="RNaseH-like_sf"/>
</dbReference>
<proteinExistence type="predicted"/>
<evidence type="ECO:0000256" key="1">
    <source>
        <dbReference type="SAM" id="MobiDB-lite"/>
    </source>
</evidence>
<comment type="caution">
    <text evidence="2">The sequence shown here is derived from an EMBL/GenBank/DDBJ whole genome shotgun (WGS) entry which is preliminary data.</text>
</comment>
<reference evidence="2 3" key="1">
    <citation type="submission" date="2017-02" db="EMBL/GenBank/DDBJ databases">
        <title>Complete genome sequences of Mycobacterium kansasii strains isolated from rhesus macaques.</title>
        <authorList>
            <person name="Panda A."/>
            <person name="Nagaraj S."/>
            <person name="Zhao X."/>
            <person name="Tettelin H."/>
            <person name="Detolla L.J."/>
        </authorList>
    </citation>
    <scope>NUCLEOTIDE SEQUENCE [LARGE SCALE GENOMIC DNA]</scope>
    <source>
        <strain evidence="2 3">11-3813</strain>
    </source>
</reference>
<accession>A0A1V3WZB7</accession>
<sequence length="143" mass="15853">MTITRRHTQISAEAALDGIYVLRTSVPASDLASAAVINAYKNLANVERDFRSLKTDDLDLRPIHHRLEDRVRAHVLICMLAAYLTWHLRHALAPLTFTDENPPTRDNPVAPAQRSPKPPPKQPAKPPPTPNCPPTVTKDCSPT</sequence>
<protein>
    <submittedName>
        <fullName evidence="2">Uncharacterized protein</fullName>
    </submittedName>
</protein>
<dbReference type="AlphaFoldDB" id="A0A1V3WZB7"/>
<feature type="compositionally biased region" description="Pro residues" evidence="1">
    <location>
        <begin position="116"/>
        <end position="133"/>
    </location>
</feature>
<gene>
    <name evidence="2" type="ORF">BZL30_5942</name>
</gene>
<name>A0A1V3WZB7_MYCKA</name>
<dbReference type="Proteomes" id="UP000189229">
    <property type="component" value="Unassembled WGS sequence"/>
</dbReference>
<evidence type="ECO:0000313" key="3">
    <source>
        <dbReference type="Proteomes" id="UP000189229"/>
    </source>
</evidence>
<dbReference type="SUPFAM" id="SSF53098">
    <property type="entry name" value="Ribonuclease H-like"/>
    <property type="match status" value="1"/>
</dbReference>